<feature type="region of interest" description="Disordered" evidence="1">
    <location>
        <begin position="55"/>
        <end position="97"/>
    </location>
</feature>
<dbReference type="SMART" id="SM00695">
    <property type="entry name" value="DUSP"/>
    <property type="match status" value="1"/>
</dbReference>
<feature type="compositionally biased region" description="Low complexity" evidence="1">
    <location>
        <begin position="236"/>
        <end position="255"/>
    </location>
</feature>
<evidence type="ECO:0000256" key="1">
    <source>
        <dbReference type="SAM" id="MobiDB-lite"/>
    </source>
</evidence>
<organism evidence="3 4">
    <name type="scientific">Astrephomene gubernaculifera</name>
    <dbReference type="NCBI Taxonomy" id="47775"/>
    <lineage>
        <taxon>Eukaryota</taxon>
        <taxon>Viridiplantae</taxon>
        <taxon>Chlorophyta</taxon>
        <taxon>core chlorophytes</taxon>
        <taxon>Chlorophyceae</taxon>
        <taxon>CS clade</taxon>
        <taxon>Chlamydomonadales</taxon>
        <taxon>Astrephomenaceae</taxon>
        <taxon>Astrephomene</taxon>
    </lineage>
</organism>
<dbReference type="EMBL" id="BMAR01000015">
    <property type="protein sequence ID" value="GFR46722.1"/>
    <property type="molecule type" value="Genomic_DNA"/>
</dbReference>
<dbReference type="Proteomes" id="UP001054857">
    <property type="component" value="Unassembled WGS sequence"/>
</dbReference>
<dbReference type="Gene3D" id="3.30.2230.10">
    <property type="entry name" value="DUSP-like"/>
    <property type="match status" value="1"/>
</dbReference>
<evidence type="ECO:0000313" key="3">
    <source>
        <dbReference type="EMBL" id="GFR46722.1"/>
    </source>
</evidence>
<dbReference type="Pfam" id="PF06337">
    <property type="entry name" value="DUSP"/>
    <property type="match status" value="1"/>
</dbReference>
<feature type="non-terminal residue" evidence="3">
    <location>
        <position position="1"/>
    </location>
</feature>
<dbReference type="PROSITE" id="PS51283">
    <property type="entry name" value="DUSP"/>
    <property type="match status" value="1"/>
</dbReference>
<evidence type="ECO:0000313" key="4">
    <source>
        <dbReference type="Proteomes" id="UP001054857"/>
    </source>
</evidence>
<protein>
    <recommendedName>
        <fullName evidence="2">DUSP domain-containing protein</fullName>
    </recommendedName>
</protein>
<dbReference type="InterPro" id="IPR035927">
    <property type="entry name" value="DUSP-like_sf"/>
</dbReference>
<gene>
    <name evidence="3" type="ORF">Agub_g8345</name>
</gene>
<feature type="region of interest" description="Disordered" evidence="1">
    <location>
        <begin position="220"/>
        <end position="255"/>
    </location>
</feature>
<sequence>MTVADQSEAAVIAALERNASWSCGSVGYLVSTTWWNAWVQYSGYSGPSAESASTLMQLSGGGSPRPGPISNTDLLPPGHTVDQKPLLPGSEATPRAEDVPLRPDLVEQQDFIVVSEASWQRLHSWYSGGPVIARRVVADPAPGPSGCSGVARWTRVALYPLRFEVSYKEAKEGAQERTAVVAIEPEASLSALKTRSCAALGVPEEEVVLWDYSGGAAVRSLETAQPGEEAQDEPRATSSAGTAAANATGTAAGTA</sequence>
<keyword evidence="4" id="KW-1185">Reference proteome</keyword>
<feature type="domain" description="DUSP" evidence="2">
    <location>
        <begin position="3"/>
        <end position="137"/>
    </location>
</feature>
<dbReference type="InterPro" id="IPR006615">
    <property type="entry name" value="Pept_C19_DUSP"/>
</dbReference>
<name>A0AAD3DU69_9CHLO</name>
<dbReference type="AlphaFoldDB" id="A0AAD3DU69"/>
<dbReference type="SUPFAM" id="SSF143791">
    <property type="entry name" value="DUSP-like"/>
    <property type="match status" value="1"/>
</dbReference>
<proteinExistence type="predicted"/>
<dbReference type="GO" id="GO:0004843">
    <property type="term" value="F:cysteine-type deubiquitinase activity"/>
    <property type="evidence" value="ECO:0007669"/>
    <property type="project" value="InterPro"/>
</dbReference>
<comment type="caution">
    <text evidence="3">The sequence shown here is derived from an EMBL/GenBank/DDBJ whole genome shotgun (WGS) entry which is preliminary data.</text>
</comment>
<accession>A0AAD3DU69</accession>
<reference evidence="3 4" key="1">
    <citation type="journal article" date="2021" name="Sci. Rep.">
        <title>Genome sequencing of the multicellular alga Astrephomene provides insights into convergent evolution of germ-soma differentiation.</title>
        <authorList>
            <person name="Yamashita S."/>
            <person name="Yamamoto K."/>
            <person name="Matsuzaki R."/>
            <person name="Suzuki S."/>
            <person name="Yamaguchi H."/>
            <person name="Hirooka S."/>
            <person name="Minakuchi Y."/>
            <person name="Miyagishima S."/>
            <person name="Kawachi M."/>
            <person name="Toyoda A."/>
            <person name="Nozaki H."/>
        </authorList>
    </citation>
    <scope>NUCLEOTIDE SEQUENCE [LARGE SCALE GENOMIC DNA]</scope>
    <source>
        <strain evidence="3 4">NIES-4017</strain>
    </source>
</reference>
<evidence type="ECO:0000259" key="2">
    <source>
        <dbReference type="PROSITE" id="PS51283"/>
    </source>
</evidence>